<evidence type="ECO:0000313" key="1">
    <source>
        <dbReference type="EMBL" id="KAI3754774.1"/>
    </source>
</evidence>
<reference evidence="2" key="1">
    <citation type="journal article" date="2022" name="Mol. Ecol. Resour.">
        <title>The genomes of chicory, endive, great burdock and yacon provide insights into Asteraceae palaeo-polyploidization history and plant inulin production.</title>
        <authorList>
            <person name="Fan W."/>
            <person name="Wang S."/>
            <person name="Wang H."/>
            <person name="Wang A."/>
            <person name="Jiang F."/>
            <person name="Liu H."/>
            <person name="Zhao H."/>
            <person name="Xu D."/>
            <person name="Zhang Y."/>
        </authorList>
    </citation>
    <scope>NUCLEOTIDE SEQUENCE [LARGE SCALE GENOMIC DNA]</scope>
    <source>
        <strain evidence="2">cv. Yunnan</strain>
    </source>
</reference>
<evidence type="ECO:0000313" key="2">
    <source>
        <dbReference type="Proteomes" id="UP001056120"/>
    </source>
</evidence>
<gene>
    <name evidence="1" type="ORF">L1987_54565</name>
</gene>
<comment type="caution">
    <text evidence="1">The sequence shown here is derived from an EMBL/GenBank/DDBJ whole genome shotgun (WGS) entry which is preliminary data.</text>
</comment>
<accession>A0ACB9E7G9</accession>
<proteinExistence type="predicted"/>
<dbReference type="Proteomes" id="UP001056120">
    <property type="component" value="Linkage Group LG18"/>
</dbReference>
<organism evidence="1 2">
    <name type="scientific">Smallanthus sonchifolius</name>
    <dbReference type="NCBI Taxonomy" id="185202"/>
    <lineage>
        <taxon>Eukaryota</taxon>
        <taxon>Viridiplantae</taxon>
        <taxon>Streptophyta</taxon>
        <taxon>Embryophyta</taxon>
        <taxon>Tracheophyta</taxon>
        <taxon>Spermatophyta</taxon>
        <taxon>Magnoliopsida</taxon>
        <taxon>eudicotyledons</taxon>
        <taxon>Gunneridae</taxon>
        <taxon>Pentapetalae</taxon>
        <taxon>asterids</taxon>
        <taxon>campanulids</taxon>
        <taxon>Asterales</taxon>
        <taxon>Asteraceae</taxon>
        <taxon>Asteroideae</taxon>
        <taxon>Heliantheae alliance</taxon>
        <taxon>Millerieae</taxon>
        <taxon>Smallanthus</taxon>
    </lineage>
</organism>
<reference evidence="1 2" key="2">
    <citation type="journal article" date="2022" name="Mol. Ecol. Resour.">
        <title>The genomes of chicory, endive, great burdock and yacon provide insights into Asteraceae paleo-polyploidization history and plant inulin production.</title>
        <authorList>
            <person name="Fan W."/>
            <person name="Wang S."/>
            <person name="Wang H."/>
            <person name="Wang A."/>
            <person name="Jiang F."/>
            <person name="Liu H."/>
            <person name="Zhao H."/>
            <person name="Xu D."/>
            <person name="Zhang Y."/>
        </authorList>
    </citation>
    <scope>NUCLEOTIDE SEQUENCE [LARGE SCALE GENOMIC DNA]</scope>
    <source>
        <strain evidence="2">cv. Yunnan</strain>
        <tissue evidence="1">Leaves</tissue>
    </source>
</reference>
<protein>
    <submittedName>
        <fullName evidence="1">Uncharacterized protein</fullName>
    </submittedName>
</protein>
<sequence length="166" mass="18156">MQSQQGSGYFDYDLTDQCLKPQYTHLSVSGTVFTFSIDSKFILEETPNLIQRLISTNSFLFLTIVSATELNFIMQQPPLTTTGDDRLVLDLLGSVSSLLDLFLGSAGLKGLQTSGEVVVAVGRDAVAVGGDGGCDGGWRKPRLRWRLEKTAVKLTVAKENLLFVYD</sequence>
<dbReference type="EMBL" id="CM042035">
    <property type="protein sequence ID" value="KAI3754774.1"/>
    <property type="molecule type" value="Genomic_DNA"/>
</dbReference>
<keyword evidence="2" id="KW-1185">Reference proteome</keyword>
<name>A0ACB9E7G9_9ASTR</name>